<organism evidence="2 3">
    <name type="scientific">Agromyces atrinae</name>
    <dbReference type="NCBI Taxonomy" id="592376"/>
    <lineage>
        <taxon>Bacteria</taxon>
        <taxon>Bacillati</taxon>
        <taxon>Actinomycetota</taxon>
        <taxon>Actinomycetes</taxon>
        <taxon>Micrococcales</taxon>
        <taxon>Microbacteriaceae</taxon>
        <taxon>Agromyces</taxon>
    </lineage>
</organism>
<keyword evidence="3" id="KW-1185">Reference proteome</keyword>
<accession>A0A4Q2M5L2</accession>
<gene>
    <name evidence="1" type="ORF">BJ972_000731</name>
    <name evidence="2" type="ORF">ESP50_09110</name>
</gene>
<evidence type="ECO:0000313" key="2">
    <source>
        <dbReference type="EMBL" id="RXZ86547.1"/>
    </source>
</evidence>
<evidence type="ECO:0000313" key="4">
    <source>
        <dbReference type="Proteomes" id="UP000581087"/>
    </source>
</evidence>
<proteinExistence type="predicted"/>
<evidence type="ECO:0000313" key="3">
    <source>
        <dbReference type="Proteomes" id="UP000292686"/>
    </source>
</evidence>
<dbReference type="Proteomes" id="UP000292686">
    <property type="component" value="Unassembled WGS sequence"/>
</dbReference>
<dbReference type="Proteomes" id="UP000581087">
    <property type="component" value="Unassembled WGS sequence"/>
</dbReference>
<dbReference type="EMBL" id="SDPM01000004">
    <property type="protein sequence ID" value="RXZ86547.1"/>
    <property type="molecule type" value="Genomic_DNA"/>
</dbReference>
<dbReference type="AlphaFoldDB" id="A0A4Q2M5L2"/>
<reference evidence="1 4" key="2">
    <citation type="submission" date="2020-07" db="EMBL/GenBank/DDBJ databases">
        <title>Sequencing the genomes of 1000 actinobacteria strains.</title>
        <authorList>
            <person name="Klenk H.-P."/>
        </authorList>
    </citation>
    <scope>NUCLEOTIDE SEQUENCE [LARGE SCALE GENOMIC DNA]</scope>
    <source>
        <strain evidence="1 4">DSM 23870</strain>
    </source>
</reference>
<sequence length="72" mass="8032">MSALALSHTRGVARPRGLSRVAIALGARLTRWGRRHAELSARRAVQHAELTREIDERRARLPIVLLSGRSLD</sequence>
<dbReference type="RefSeq" id="WP_129174312.1">
    <property type="nucleotide sequence ID" value="NZ_JACCBI010000001.1"/>
</dbReference>
<dbReference type="EMBL" id="JACCBI010000001">
    <property type="protein sequence ID" value="NYD66212.1"/>
    <property type="molecule type" value="Genomic_DNA"/>
</dbReference>
<reference evidence="2 3" key="1">
    <citation type="submission" date="2019-01" db="EMBL/GenBank/DDBJ databases">
        <title>Agromyces.</title>
        <authorList>
            <person name="Li J."/>
        </authorList>
    </citation>
    <scope>NUCLEOTIDE SEQUENCE [LARGE SCALE GENOMIC DNA]</scope>
    <source>
        <strain evidence="2 3">DSM 23870</strain>
    </source>
</reference>
<comment type="caution">
    <text evidence="2">The sequence shown here is derived from an EMBL/GenBank/DDBJ whole genome shotgun (WGS) entry which is preliminary data.</text>
</comment>
<protein>
    <submittedName>
        <fullName evidence="2">Uncharacterized protein</fullName>
    </submittedName>
</protein>
<evidence type="ECO:0000313" key="1">
    <source>
        <dbReference type="EMBL" id="NYD66212.1"/>
    </source>
</evidence>
<name>A0A4Q2M5L2_9MICO</name>